<feature type="transmembrane region" description="Helical" evidence="10">
    <location>
        <begin position="142"/>
        <end position="164"/>
    </location>
</feature>
<proteinExistence type="inferred from homology"/>
<evidence type="ECO:0000256" key="5">
    <source>
        <dbReference type="ARBA" id="ARBA00022692"/>
    </source>
</evidence>
<keyword evidence="3" id="KW-1003">Cell membrane</keyword>
<feature type="transmembrane region" description="Helical" evidence="10">
    <location>
        <begin position="418"/>
        <end position="438"/>
    </location>
</feature>
<dbReference type="InterPro" id="IPR050549">
    <property type="entry name" value="MFS_Trehalose_Transporter"/>
</dbReference>
<dbReference type="PRINTS" id="PR00171">
    <property type="entry name" value="SUGRTRNSPORT"/>
</dbReference>
<dbReference type="PROSITE" id="PS50850">
    <property type="entry name" value="MFS"/>
    <property type="match status" value="1"/>
</dbReference>
<dbReference type="AlphaFoldDB" id="A0A9P0D802"/>
<comment type="subcellular location">
    <subcellularLocation>
        <location evidence="1">Cell membrane</location>
        <topology evidence="1">Multi-pass membrane protein</topology>
    </subcellularLocation>
</comment>
<comment type="similarity">
    <text evidence="9">Belongs to the major facilitator superfamily. Sugar transporter (TC 2.A.1.1) family.</text>
</comment>
<feature type="transmembrane region" description="Helical" evidence="10">
    <location>
        <begin position="12"/>
        <end position="32"/>
    </location>
</feature>
<dbReference type="GO" id="GO:0022857">
    <property type="term" value="F:transmembrane transporter activity"/>
    <property type="evidence" value="ECO:0007669"/>
    <property type="project" value="InterPro"/>
</dbReference>
<evidence type="ECO:0000256" key="9">
    <source>
        <dbReference type="RuleBase" id="RU003346"/>
    </source>
</evidence>
<evidence type="ECO:0000256" key="10">
    <source>
        <dbReference type="SAM" id="Phobius"/>
    </source>
</evidence>
<dbReference type="Proteomes" id="UP001153636">
    <property type="component" value="Chromosome 6"/>
</dbReference>
<keyword evidence="13" id="KW-1185">Reference proteome</keyword>
<accession>A0A9P0D802</accession>
<gene>
    <name evidence="12" type="ORF">PSYICH_LOCUS12151</name>
</gene>
<keyword evidence="5 10" id="KW-0812">Transmembrane</keyword>
<keyword evidence="8" id="KW-0325">Glycoprotein</keyword>
<dbReference type="Gene3D" id="1.20.1250.20">
    <property type="entry name" value="MFS general substrate transporter like domains"/>
    <property type="match status" value="1"/>
</dbReference>
<dbReference type="InterPro" id="IPR020846">
    <property type="entry name" value="MFS_dom"/>
</dbReference>
<evidence type="ECO:0000256" key="6">
    <source>
        <dbReference type="ARBA" id="ARBA00022989"/>
    </source>
</evidence>
<keyword evidence="4" id="KW-0762">Sugar transport</keyword>
<sequence>MVLLPRIDSVYVPAGAASIIFFVAGTTCTWSSPEIPKLEDASENPFGRPITPYEISWISSLLALGAIFGPFMFGYLADKIGRKNTMLCVGVPFLVSYTLMAVGTVVEIFYLARALAGISLGGTFIVLPMYLSEIAESKNRGLISCAAGCSCCMGLLFTVCFGPYKPIGYFNAVMAMPPLIFLVLFGILGVESPIYLVKKQQSDKAELILKHLGRSPEMIKKDIIEMQAEYQVKEEPFNTLDFFTSKPLLKGIISAVGILIFQQLSGINAIMFYSEQIFREAGTKLAPTYCTMILIFVQFISSFIAPFLVDRIGRKVCLVISGVGMVLTEGTLGLFCYFKHEQYDLSDITWIPIAALTTFIVFFNVGFGPLPWIIMAEMFSNKYKSFAIGFVATVAWVASFLVTKCFDVAVTSFGMDNVFFFCALCCFLSIIFTTIYLIETKGKSLQEIQELLSK</sequence>
<dbReference type="EMBL" id="OV651818">
    <property type="protein sequence ID" value="CAH1111903.1"/>
    <property type="molecule type" value="Genomic_DNA"/>
</dbReference>
<dbReference type="InterPro" id="IPR003663">
    <property type="entry name" value="Sugar/inositol_transpt"/>
</dbReference>
<feature type="transmembrane region" description="Helical" evidence="10">
    <location>
        <begin position="108"/>
        <end position="130"/>
    </location>
</feature>
<name>A0A9P0D802_9CUCU</name>
<dbReference type="GO" id="GO:0005886">
    <property type="term" value="C:plasma membrane"/>
    <property type="evidence" value="ECO:0007669"/>
    <property type="project" value="UniProtKB-SubCell"/>
</dbReference>
<feature type="domain" description="Major facilitator superfamily (MFS) profile" evidence="11">
    <location>
        <begin position="1"/>
        <end position="441"/>
    </location>
</feature>
<keyword evidence="7 10" id="KW-0472">Membrane</keyword>
<dbReference type="SUPFAM" id="SSF103473">
    <property type="entry name" value="MFS general substrate transporter"/>
    <property type="match status" value="1"/>
</dbReference>
<evidence type="ECO:0000256" key="7">
    <source>
        <dbReference type="ARBA" id="ARBA00023136"/>
    </source>
</evidence>
<dbReference type="OrthoDB" id="4142200at2759"/>
<feature type="transmembrane region" description="Helical" evidence="10">
    <location>
        <begin position="84"/>
        <end position="102"/>
    </location>
</feature>
<dbReference type="PROSITE" id="PS00217">
    <property type="entry name" value="SUGAR_TRANSPORT_2"/>
    <property type="match status" value="1"/>
</dbReference>
<keyword evidence="2 9" id="KW-0813">Transport</keyword>
<feature type="transmembrane region" description="Helical" evidence="10">
    <location>
        <begin position="170"/>
        <end position="190"/>
    </location>
</feature>
<feature type="transmembrane region" description="Helical" evidence="10">
    <location>
        <begin position="386"/>
        <end position="406"/>
    </location>
</feature>
<keyword evidence="6 10" id="KW-1133">Transmembrane helix</keyword>
<feature type="transmembrane region" description="Helical" evidence="10">
    <location>
        <begin position="316"/>
        <end position="338"/>
    </location>
</feature>
<dbReference type="NCBIfam" id="TIGR00879">
    <property type="entry name" value="SP"/>
    <property type="match status" value="1"/>
</dbReference>
<dbReference type="InterPro" id="IPR005829">
    <property type="entry name" value="Sugar_transporter_CS"/>
</dbReference>
<protein>
    <recommendedName>
        <fullName evidence="11">Major facilitator superfamily (MFS) profile domain-containing protein</fullName>
    </recommendedName>
</protein>
<evidence type="ECO:0000256" key="2">
    <source>
        <dbReference type="ARBA" id="ARBA00022448"/>
    </source>
</evidence>
<evidence type="ECO:0000256" key="3">
    <source>
        <dbReference type="ARBA" id="ARBA00022475"/>
    </source>
</evidence>
<dbReference type="PANTHER" id="PTHR48021">
    <property type="match status" value="1"/>
</dbReference>
<dbReference type="PANTHER" id="PTHR48021:SF47">
    <property type="entry name" value="GH17672P"/>
    <property type="match status" value="1"/>
</dbReference>
<feature type="transmembrane region" description="Helical" evidence="10">
    <location>
        <begin position="350"/>
        <end position="374"/>
    </location>
</feature>
<dbReference type="InterPro" id="IPR036259">
    <property type="entry name" value="MFS_trans_sf"/>
</dbReference>
<feature type="transmembrane region" description="Helical" evidence="10">
    <location>
        <begin position="252"/>
        <end position="274"/>
    </location>
</feature>
<feature type="transmembrane region" description="Helical" evidence="10">
    <location>
        <begin position="55"/>
        <end position="77"/>
    </location>
</feature>
<evidence type="ECO:0000256" key="1">
    <source>
        <dbReference type="ARBA" id="ARBA00004651"/>
    </source>
</evidence>
<evidence type="ECO:0000256" key="4">
    <source>
        <dbReference type="ARBA" id="ARBA00022597"/>
    </source>
</evidence>
<organism evidence="12 13">
    <name type="scientific">Psylliodes chrysocephalus</name>
    <dbReference type="NCBI Taxonomy" id="3402493"/>
    <lineage>
        <taxon>Eukaryota</taxon>
        <taxon>Metazoa</taxon>
        <taxon>Ecdysozoa</taxon>
        <taxon>Arthropoda</taxon>
        <taxon>Hexapoda</taxon>
        <taxon>Insecta</taxon>
        <taxon>Pterygota</taxon>
        <taxon>Neoptera</taxon>
        <taxon>Endopterygota</taxon>
        <taxon>Coleoptera</taxon>
        <taxon>Polyphaga</taxon>
        <taxon>Cucujiformia</taxon>
        <taxon>Chrysomeloidea</taxon>
        <taxon>Chrysomelidae</taxon>
        <taxon>Galerucinae</taxon>
        <taxon>Alticini</taxon>
        <taxon>Psylliodes</taxon>
    </lineage>
</organism>
<reference evidence="12" key="1">
    <citation type="submission" date="2022-01" db="EMBL/GenBank/DDBJ databases">
        <authorList>
            <person name="King R."/>
        </authorList>
    </citation>
    <scope>NUCLEOTIDE SEQUENCE</scope>
</reference>
<feature type="transmembrane region" description="Helical" evidence="10">
    <location>
        <begin position="286"/>
        <end position="309"/>
    </location>
</feature>
<evidence type="ECO:0000313" key="13">
    <source>
        <dbReference type="Proteomes" id="UP001153636"/>
    </source>
</evidence>
<dbReference type="Pfam" id="PF00083">
    <property type="entry name" value="Sugar_tr"/>
    <property type="match status" value="1"/>
</dbReference>
<dbReference type="InterPro" id="IPR005828">
    <property type="entry name" value="MFS_sugar_transport-like"/>
</dbReference>
<evidence type="ECO:0000256" key="8">
    <source>
        <dbReference type="ARBA" id="ARBA00023180"/>
    </source>
</evidence>
<evidence type="ECO:0000259" key="11">
    <source>
        <dbReference type="PROSITE" id="PS50850"/>
    </source>
</evidence>
<dbReference type="FunFam" id="1.20.1250.20:FF:000218">
    <property type="entry name" value="facilitated trehalose transporter Tret1"/>
    <property type="match status" value="1"/>
</dbReference>
<evidence type="ECO:0000313" key="12">
    <source>
        <dbReference type="EMBL" id="CAH1111903.1"/>
    </source>
</evidence>